<dbReference type="Proteomes" id="UP001143910">
    <property type="component" value="Unassembled WGS sequence"/>
</dbReference>
<evidence type="ECO:0000313" key="2">
    <source>
        <dbReference type="Proteomes" id="UP001143910"/>
    </source>
</evidence>
<proteinExistence type="predicted"/>
<sequence>MKTSTLGHLVGAALTAATSVAAVTIAQINGNRFVSPLDGQNVSNVTGLVTATGPNGVWIRSLEADNDPATSEGLYVFGKTILTKVKVGDVISLDGHVEMYSKPANVVVRSSGNAVKPLVVAVDTLSPPTQDYTSLDVGGIFGVPNAVNLVSTSNPTLEPTKYGLDFWQSLVGQLVTIKGAYQTSRPNKFGDVWVRGAWKSTGVNAHGGITMLQGDANPETITVGTPLDGSKNPSDTKLGDYLGDITGVIYNDFGFYRILPLTAVAPVTKATSEYPPVAFNGTGNCRGVTVASYNSENLAPDSAHLPRIVDQIVHKLRHPDLIFIQEIQDNSGPANDGVTSANVTLATLTGAIEQACSMGLGIATAGLALFQAPGLDLEMPRKRSGYDDESAPCYVLVSGGATGTGTMATQLLKIAGYTPIVTCSPANNALCEDYGAAACFDYRSPTCGADIREYTANSLVSVFDCVTDAPTMRMCYEAIGSSGGTYIALEAVTQVVKYTRRDIRADWLMTPTITGTPVVIPGTYGRPSTPAHRKFGAELFLLAEKLLREGEIKNHPLDIREGGLVNIPTYVNDLRVGNVRGKRMIVPLVGA</sequence>
<name>A0ACC1N0Z6_9HYPO</name>
<dbReference type="EMBL" id="JANJQO010001212">
    <property type="protein sequence ID" value="KAJ2972114.1"/>
    <property type="molecule type" value="Genomic_DNA"/>
</dbReference>
<keyword evidence="2" id="KW-1185">Reference proteome</keyword>
<comment type="caution">
    <text evidence="1">The sequence shown here is derived from an EMBL/GenBank/DDBJ whole genome shotgun (WGS) entry which is preliminary data.</text>
</comment>
<evidence type="ECO:0000313" key="1">
    <source>
        <dbReference type="EMBL" id="KAJ2972114.1"/>
    </source>
</evidence>
<organism evidence="1 2">
    <name type="scientific">Zarea fungicola</name>
    <dbReference type="NCBI Taxonomy" id="93591"/>
    <lineage>
        <taxon>Eukaryota</taxon>
        <taxon>Fungi</taxon>
        <taxon>Dikarya</taxon>
        <taxon>Ascomycota</taxon>
        <taxon>Pezizomycotina</taxon>
        <taxon>Sordariomycetes</taxon>
        <taxon>Hypocreomycetidae</taxon>
        <taxon>Hypocreales</taxon>
        <taxon>Cordycipitaceae</taxon>
        <taxon>Zarea</taxon>
    </lineage>
</organism>
<reference evidence="1" key="1">
    <citation type="submission" date="2022-08" db="EMBL/GenBank/DDBJ databases">
        <title>Genome Sequence of Lecanicillium fungicola.</title>
        <authorList>
            <person name="Buettner E."/>
        </authorList>
    </citation>
    <scope>NUCLEOTIDE SEQUENCE</scope>
    <source>
        <strain evidence="1">Babe33</strain>
    </source>
</reference>
<protein>
    <submittedName>
        <fullName evidence="1">Uncharacterized protein</fullName>
    </submittedName>
</protein>
<accession>A0ACC1N0Z6</accession>
<gene>
    <name evidence="1" type="ORF">NQ176_g7343</name>
</gene>